<reference evidence="2" key="1">
    <citation type="submission" date="2020-11" db="EMBL/GenBank/DDBJ databases">
        <authorList>
            <consortium name="DOE Joint Genome Institute"/>
            <person name="Ahrendt S."/>
            <person name="Riley R."/>
            <person name="Andreopoulos W."/>
            <person name="Labutti K."/>
            <person name="Pangilinan J."/>
            <person name="Ruiz-Duenas F.J."/>
            <person name="Barrasa J.M."/>
            <person name="Sanchez-Garcia M."/>
            <person name="Camarero S."/>
            <person name="Miyauchi S."/>
            <person name="Serrano A."/>
            <person name="Linde D."/>
            <person name="Babiker R."/>
            <person name="Drula E."/>
            <person name="Ayuso-Fernandez I."/>
            <person name="Pacheco R."/>
            <person name="Padilla G."/>
            <person name="Ferreira P."/>
            <person name="Barriuso J."/>
            <person name="Kellner H."/>
            <person name="Castanera R."/>
            <person name="Alfaro M."/>
            <person name="Ramirez L."/>
            <person name="Pisabarro A.G."/>
            <person name="Kuo A."/>
            <person name="Tritt A."/>
            <person name="Lipzen A."/>
            <person name="He G."/>
            <person name="Yan M."/>
            <person name="Ng V."/>
            <person name="Cullen D."/>
            <person name="Martin F."/>
            <person name="Rosso M.-N."/>
            <person name="Henrissat B."/>
            <person name="Hibbett D."/>
            <person name="Martinez A.T."/>
            <person name="Grigoriev I.V."/>
        </authorList>
    </citation>
    <scope>NUCLEOTIDE SEQUENCE</scope>
    <source>
        <strain evidence="2">MF-IS2</strain>
    </source>
</reference>
<feature type="region of interest" description="Disordered" evidence="1">
    <location>
        <begin position="1"/>
        <end position="53"/>
    </location>
</feature>
<proteinExistence type="predicted"/>
<feature type="compositionally biased region" description="Basic and acidic residues" evidence="1">
    <location>
        <begin position="82"/>
        <end position="114"/>
    </location>
</feature>
<feature type="region of interest" description="Disordered" evidence="1">
    <location>
        <begin position="68"/>
        <end position="114"/>
    </location>
</feature>
<dbReference type="EMBL" id="MU151304">
    <property type="protein sequence ID" value="KAF9445382.1"/>
    <property type="molecule type" value="Genomic_DNA"/>
</dbReference>
<dbReference type="PANTHER" id="PTHR39475:SF1">
    <property type="entry name" value="CONIDIATION-SPECIFIC PROTEIN 6"/>
    <property type="match status" value="1"/>
</dbReference>
<dbReference type="OrthoDB" id="3358750at2759"/>
<keyword evidence="3" id="KW-1185">Reference proteome</keyword>
<gene>
    <name evidence="2" type="ORF">P691DRAFT_777600</name>
</gene>
<comment type="caution">
    <text evidence="2">The sequence shown here is derived from an EMBL/GenBank/DDBJ whole genome shotgun (WGS) entry which is preliminary data.</text>
</comment>
<feature type="compositionally biased region" description="Basic and acidic residues" evidence="1">
    <location>
        <begin position="26"/>
        <end position="36"/>
    </location>
</feature>
<dbReference type="Proteomes" id="UP000807342">
    <property type="component" value="Unassembled WGS sequence"/>
</dbReference>
<accession>A0A9P5X6F7</accession>
<protein>
    <submittedName>
        <fullName evidence="2">Uncharacterized protein</fullName>
    </submittedName>
</protein>
<evidence type="ECO:0000256" key="1">
    <source>
        <dbReference type="SAM" id="MobiDB-lite"/>
    </source>
</evidence>
<evidence type="ECO:0000313" key="2">
    <source>
        <dbReference type="EMBL" id="KAF9445382.1"/>
    </source>
</evidence>
<sequence length="114" mass="13198">MSNVGESRIYQDEGQRPPKTTGPQRGKMDRREKFEHGPGPAHIDLDSKDERTISNKIEAERRKQELEILESKDYMKNPLKPAMDHGNKPSRGAEIDAELQREDEETLRKKDKID</sequence>
<dbReference type="PANTHER" id="PTHR39475">
    <property type="entry name" value="CONIDIATION-SPECIFIC PROTEIN 6"/>
    <property type="match status" value="1"/>
</dbReference>
<evidence type="ECO:0000313" key="3">
    <source>
        <dbReference type="Proteomes" id="UP000807342"/>
    </source>
</evidence>
<feature type="compositionally biased region" description="Basic and acidic residues" evidence="1">
    <location>
        <begin position="43"/>
        <end position="53"/>
    </location>
</feature>
<organism evidence="2 3">
    <name type="scientific">Macrolepiota fuliginosa MF-IS2</name>
    <dbReference type="NCBI Taxonomy" id="1400762"/>
    <lineage>
        <taxon>Eukaryota</taxon>
        <taxon>Fungi</taxon>
        <taxon>Dikarya</taxon>
        <taxon>Basidiomycota</taxon>
        <taxon>Agaricomycotina</taxon>
        <taxon>Agaricomycetes</taxon>
        <taxon>Agaricomycetidae</taxon>
        <taxon>Agaricales</taxon>
        <taxon>Agaricineae</taxon>
        <taxon>Agaricaceae</taxon>
        <taxon>Macrolepiota</taxon>
    </lineage>
</organism>
<dbReference type="AlphaFoldDB" id="A0A9P5X6F7"/>
<name>A0A9P5X6F7_9AGAR</name>